<dbReference type="EMBL" id="JAZHXJ010000645">
    <property type="protein sequence ID" value="KAL1854909.1"/>
    <property type="molecule type" value="Genomic_DNA"/>
</dbReference>
<keyword evidence="3" id="KW-1185">Reference proteome</keyword>
<sequence>MAGFTLTQFFFPSSSRPRRSRSRRTRPAINISRNSGANIFPCVWLGADPSPFSHICACQHPCAGQALSASAGSISRTDRDDHAALCMNQAGSSPAGCPPPQPTPSSAAAMPMRRRHSQGHGSRGRRPSARPAPPRASDPSGVAASRFLQFCRHWRELRRARTCFVPRPRDADGRDEPEDAQPLEAEVEGRALRFCVVDQTFQRWPAGPCRFIITCPVKAVYDVLLGLAPPCSNRSITISYHTPMGEELGDLDVLERAIPHGWPFKIILQTEEVPYAYAA</sequence>
<protein>
    <submittedName>
        <fullName evidence="2">Uncharacterized protein</fullName>
    </submittedName>
</protein>
<organism evidence="2 3">
    <name type="scientific">Phialemonium thermophilum</name>
    <dbReference type="NCBI Taxonomy" id="223376"/>
    <lineage>
        <taxon>Eukaryota</taxon>
        <taxon>Fungi</taxon>
        <taxon>Dikarya</taxon>
        <taxon>Ascomycota</taxon>
        <taxon>Pezizomycotina</taxon>
        <taxon>Sordariomycetes</taxon>
        <taxon>Sordariomycetidae</taxon>
        <taxon>Cephalothecales</taxon>
        <taxon>Cephalothecaceae</taxon>
        <taxon>Phialemonium</taxon>
    </lineage>
</organism>
<feature type="region of interest" description="Disordered" evidence="1">
    <location>
        <begin position="88"/>
        <end position="141"/>
    </location>
</feature>
<evidence type="ECO:0000256" key="1">
    <source>
        <dbReference type="SAM" id="MobiDB-lite"/>
    </source>
</evidence>
<accession>A0ABR3W780</accession>
<reference evidence="2 3" key="1">
    <citation type="journal article" date="2024" name="Commun. Biol.">
        <title>Comparative genomic analysis of thermophilic fungi reveals convergent evolutionary adaptations and gene losses.</title>
        <authorList>
            <person name="Steindorff A.S."/>
            <person name="Aguilar-Pontes M.V."/>
            <person name="Robinson A.J."/>
            <person name="Andreopoulos B."/>
            <person name="LaButti K."/>
            <person name="Kuo A."/>
            <person name="Mondo S."/>
            <person name="Riley R."/>
            <person name="Otillar R."/>
            <person name="Haridas S."/>
            <person name="Lipzen A."/>
            <person name="Grimwood J."/>
            <person name="Schmutz J."/>
            <person name="Clum A."/>
            <person name="Reid I.D."/>
            <person name="Moisan M.C."/>
            <person name="Butler G."/>
            <person name="Nguyen T.T.M."/>
            <person name="Dewar K."/>
            <person name="Conant G."/>
            <person name="Drula E."/>
            <person name="Henrissat B."/>
            <person name="Hansel C."/>
            <person name="Singer S."/>
            <person name="Hutchinson M.I."/>
            <person name="de Vries R.P."/>
            <person name="Natvig D.O."/>
            <person name="Powell A.J."/>
            <person name="Tsang A."/>
            <person name="Grigoriev I.V."/>
        </authorList>
    </citation>
    <scope>NUCLEOTIDE SEQUENCE [LARGE SCALE GENOMIC DNA]</scope>
    <source>
        <strain evidence="2 3">ATCC 24622</strain>
    </source>
</reference>
<name>A0ABR3W780_9PEZI</name>
<dbReference type="Proteomes" id="UP001586593">
    <property type="component" value="Unassembled WGS sequence"/>
</dbReference>
<gene>
    <name evidence="2" type="ORF">VTK73DRAFT_8640</name>
</gene>
<comment type="caution">
    <text evidence="2">The sequence shown here is derived from an EMBL/GenBank/DDBJ whole genome shotgun (WGS) entry which is preliminary data.</text>
</comment>
<evidence type="ECO:0000313" key="2">
    <source>
        <dbReference type="EMBL" id="KAL1854909.1"/>
    </source>
</evidence>
<evidence type="ECO:0000313" key="3">
    <source>
        <dbReference type="Proteomes" id="UP001586593"/>
    </source>
</evidence>
<feature type="compositionally biased region" description="Basic residues" evidence="1">
    <location>
        <begin position="112"/>
        <end position="128"/>
    </location>
</feature>
<proteinExistence type="predicted"/>